<reference evidence="6 7" key="1">
    <citation type="journal article" date="2018" name="Mol. Biol. Evol.">
        <title>Broad Genomic Sampling Reveals a Smut Pathogenic Ancestry of the Fungal Clade Ustilaginomycotina.</title>
        <authorList>
            <person name="Kijpornyongpan T."/>
            <person name="Mondo S.J."/>
            <person name="Barry K."/>
            <person name="Sandor L."/>
            <person name="Lee J."/>
            <person name="Lipzen A."/>
            <person name="Pangilinan J."/>
            <person name="LaButti K."/>
            <person name="Hainaut M."/>
            <person name="Henrissat B."/>
            <person name="Grigoriev I.V."/>
            <person name="Spatafora J.W."/>
            <person name="Aime M.C."/>
        </authorList>
    </citation>
    <scope>NUCLEOTIDE SEQUENCE [LARGE SCALE GENOMIC DNA]</scope>
    <source>
        <strain evidence="6 7">MCA 4198</strain>
    </source>
</reference>
<dbReference type="SUPFAM" id="SSF51182">
    <property type="entry name" value="RmlC-like cupins"/>
    <property type="match status" value="1"/>
</dbReference>
<feature type="binding site" evidence="3">
    <location>
        <position position="281"/>
    </location>
    <ligand>
        <name>Mn(2+)</name>
        <dbReference type="ChEBI" id="CHEBI:29035"/>
        <label>2</label>
    </ligand>
</feature>
<dbReference type="EMBL" id="KZ819637">
    <property type="protein sequence ID" value="PWN89269.1"/>
    <property type="molecule type" value="Genomic_DNA"/>
</dbReference>
<dbReference type="GO" id="GO:0033609">
    <property type="term" value="P:oxalate metabolic process"/>
    <property type="evidence" value="ECO:0007669"/>
    <property type="project" value="InterPro"/>
</dbReference>
<keyword evidence="7" id="KW-1185">Reference proteome</keyword>
<evidence type="ECO:0000256" key="1">
    <source>
        <dbReference type="ARBA" id="ARBA00022723"/>
    </source>
</evidence>
<feature type="active site" description="Proton donor" evidence="2">
    <location>
        <position position="339"/>
    </location>
</feature>
<gene>
    <name evidence="6" type="ORF">FA10DRAFT_232014</name>
</gene>
<evidence type="ECO:0000256" key="3">
    <source>
        <dbReference type="PIRSR" id="PIRSR617774-2"/>
    </source>
</evidence>
<name>A0A316YJ80_9BASI</name>
<dbReference type="OrthoDB" id="10263073at2759"/>
<dbReference type="InterPro" id="IPR017774">
    <property type="entry name" value="Bicupin_oxalate_deCO2ase/Oxase"/>
</dbReference>
<dbReference type="GeneID" id="37040800"/>
<keyword evidence="1 3" id="KW-0479">Metal-binding</keyword>
<dbReference type="SMART" id="SM00835">
    <property type="entry name" value="Cupin_1"/>
    <property type="match status" value="2"/>
</dbReference>
<accession>A0A316YJ80</accession>
<evidence type="ECO:0000313" key="6">
    <source>
        <dbReference type="EMBL" id="PWN89269.1"/>
    </source>
</evidence>
<dbReference type="InterPro" id="IPR051610">
    <property type="entry name" value="GPI/OXD"/>
</dbReference>
<dbReference type="Pfam" id="PF00190">
    <property type="entry name" value="Cupin_1"/>
    <property type="match status" value="2"/>
</dbReference>
<feature type="binding site" evidence="3">
    <location>
        <position position="99"/>
    </location>
    <ligand>
        <name>Mn(2+)</name>
        <dbReference type="ChEBI" id="CHEBI:29035"/>
        <label>1</label>
    </ligand>
</feature>
<keyword evidence="3" id="KW-0464">Manganese</keyword>
<feature type="domain" description="Cupin type-1" evidence="5">
    <location>
        <begin position="56"/>
        <end position="198"/>
    </location>
</feature>
<dbReference type="CDD" id="cd20305">
    <property type="entry name" value="cupin_OxDC_C"/>
    <property type="match status" value="1"/>
</dbReference>
<sequence length="404" mass="44535">MWEQFQDTGKLPEPIRGKTGASSVGPENPEVDRQNPDTYAPPNSDHGSVPQAKWPFALSHNRLQNGGWARQQNEDVLPIATEMAGVNMRLEEGAYREMHWHSTSEWAYILNGTFRVGAVDADGKNDIGDVGVGDLWFFPSGVPHYIQSTSPGGGEFLLVFDDGSFSEDNTLLVSDFTAHIPREVLVKNFPGLDNDDFDKIPAEELYIFPSDAPAQNDSQQVVSPQGKVPNKYTYQFSQQTATKLSGGSVKIVDSGNFPASSDIAAAEVVIQPGAMRELHWHPSSDEWDYFLSGHARITVFAGQGNARTYDFQAGDVGYLSKSNGHYIENIGTEPVKYLEVFKTAHYSDVSLSNWLALTPPAVVKAHLGFSDETISKLDRFKTKNNQLVKRGLEPRSVAGKLAWK</sequence>
<dbReference type="InterPro" id="IPR011051">
    <property type="entry name" value="RmlC_Cupin_sf"/>
</dbReference>
<dbReference type="GO" id="GO:0046872">
    <property type="term" value="F:metal ion binding"/>
    <property type="evidence" value="ECO:0007669"/>
    <property type="project" value="UniProtKB-KW"/>
</dbReference>
<proteinExistence type="predicted"/>
<protein>
    <submittedName>
        <fullName evidence="6">Bicupin, oxalate decarboxylase family</fullName>
    </submittedName>
</protein>
<dbReference type="PANTHER" id="PTHR35848">
    <property type="entry name" value="OXALATE-BINDING PROTEIN"/>
    <property type="match status" value="1"/>
</dbReference>
<feature type="binding site" evidence="3">
    <location>
        <position position="101"/>
    </location>
    <ligand>
        <name>Mn(2+)</name>
        <dbReference type="ChEBI" id="CHEBI:29035"/>
        <label>1</label>
    </ligand>
</feature>
<feature type="domain" description="Cupin type-1" evidence="5">
    <location>
        <begin position="234"/>
        <end position="375"/>
    </location>
</feature>
<dbReference type="STRING" id="215250.A0A316YJ80"/>
<dbReference type="InterPro" id="IPR006045">
    <property type="entry name" value="Cupin_1"/>
</dbReference>
<dbReference type="Gene3D" id="2.60.120.10">
    <property type="entry name" value="Jelly Rolls"/>
    <property type="match status" value="2"/>
</dbReference>
<dbReference type="Proteomes" id="UP000245768">
    <property type="component" value="Unassembled WGS sequence"/>
</dbReference>
<comment type="cofactor">
    <cofactor evidence="3">
        <name>Mn(2+)</name>
        <dbReference type="ChEBI" id="CHEBI:29035"/>
    </cofactor>
    <text evidence="3">Binds 2 manganese ions per subunit.</text>
</comment>
<feature type="region of interest" description="Disordered" evidence="4">
    <location>
        <begin position="1"/>
        <end position="52"/>
    </location>
</feature>
<dbReference type="RefSeq" id="XP_025376467.1">
    <property type="nucleotide sequence ID" value="XM_025518884.1"/>
</dbReference>
<dbReference type="CDD" id="cd20304">
    <property type="entry name" value="cupin_OxDC_N"/>
    <property type="match status" value="1"/>
</dbReference>
<dbReference type="NCBIfam" id="TIGR03404">
    <property type="entry name" value="bicupin_oxalic"/>
    <property type="match status" value="1"/>
</dbReference>
<organism evidence="6 7">
    <name type="scientific">Acaromyces ingoldii</name>
    <dbReference type="NCBI Taxonomy" id="215250"/>
    <lineage>
        <taxon>Eukaryota</taxon>
        <taxon>Fungi</taxon>
        <taxon>Dikarya</taxon>
        <taxon>Basidiomycota</taxon>
        <taxon>Ustilaginomycotina</taxon>
        <taxon>Exobasidiomycetes</taxon>
        <taxon>Exobasidiales</taxon>
        <taxon>Cryptobasidiaceae</taxon>
        <taxon>Acaromyces</taxon>
    </lineage>
</organism>
<dbReference type="AlphaFoldDB" id="A0A316YJ80"/>
<dbReference type="InterPro" id="IPR014710">
    <property type="entry name" value="RmlC-like_jellyroll"/>
</dbReference>
<evidence type="ECO:0000313" key="7">
    <source>
        <dbReference type="Proteomes" id="UP000245768"/>
    </source>
</evidence>
<evidence type="ECO:0000256" key="2">
    <source>
        <dbReference type="PIRSR" id="PIRSR617774-1"/>
    </source>
</evidence>
<evidence type="ECO:0000259" key="5">
    <source>
        <dbReference type="SMART" id="SM00835"/>
    </source>
</evidence>
<feature type="binding site" evidence="3">
    <location>
        <position position="105"/>
    </location>
    <ligand>
        <name>Mn(2+)</name>
        <dbReference type="ChEBI" id="CHEBI:29035"/>
        <label>1</label>
    </ligand>
</feature>
<feature type="binding site" evidence="3">
    <location>
        <position position="286"/>
    </location>
    <ligand>
        <name>Mn(2+)</name>
        <dbReference type="ChEBI" id="CHEBI:29035"/>
        <label>2</label>
    </ligand>
</feature>
<dbReference type="PANTHER" id="PTHR35848:SF9">
    <property type="entry name" value="SLL1358 PROTEIN"/>
    <property type="match status" value="1"/>
</dbReference>
<feature type="binding site" evidence="3">
    <location>
        <position position="325"/>
    </location>
    <ligand>
        <name>Mn(2+)</name>
        <dbReference type="ChEBI" id="CHEBI:29035"/>
        <label>2</label>
    </ligand>
</feature>
<dbReference type="InParanoid" id="A0A316YJ80"/>
<evidence type="ECO:0000256" key="4">
    <source>
        <dbReference type="SAM" id="MobiDB-lite"/>
    </source>
</evidence>
<feature type="binding site" evidence="3">
    <location>
        <position position="144"/>
    </location>
    <ligand>
        <name>Mn(2+)</name>
        <dbReference type="ChEBI" id="CHEBI:29035"/>
        <label>1</label>
    </ligand>
</feature>
<feature type="binding site" evidence="3">
    <location>
        <position position="279"/>
    </location>
    <ligand>
        <name>Mn(2+)</name>
        <dbReference type="ChEBI" id="CHEBI:29035"/>
        <label>2</label>
    </ligand>
</feature>